<dbReference type="InterPro" id="IPR010903">
    <property type="entry name" value="DUF1517"/>
</dbReference>
<gene>
    <name evidence="3" type="ORF">LWI29_020359</name>
</gene>
<reference evidence="3" key="1">
    <citation type="journal article" date="2022" name="Plant J.">
        <title>Strategies of tolerance reflected in two North American maple genomes.</title>
        <authorList>
            <person name="McEvoy S.L."/>
            <person name="Sezen U.U."/>
            <person name="Trouern-Trend A."/>
            <person name="McMahon S.M."/>
            <person name="Schaberg P.G."/>
            <person name="Yang J."/>
            <person name="Wegrzyn J.L."/>
            <person name="Swenson N.G."/>
        </authorList>
    </citation>
    <scope>NUCLEOTIDE SEQUENCE</scope>
    <source>
        <strain evidence="3">NS2018</strain>
    </source>
</reference>
<feature type="compositionally biased region" description="Low complexity" evidence="1">
    <location>
        <begin position="214"/>
        <end position="276"/>
    </location>
</feature>
<evidence type="ECO:0000256" key="2">
    <source>
        <dbReference type="SAM" id="Phobius"/>
    </source>
</evidence>
<dbReference type="Proteomes" id="UP001168877">
    <property type="component" value="Unassembled WGS sequence"/>
</dbReference>
<evidence type="ECO:0000313" key="4">
    <source>
        <dbReference type="Proteomes" id="UP001168877"/>
    </source>
</evidence>
<evidence type="ECO:0000256" key="1">
    <source>
        <dbReference type="SAM" id="MobiDB-lite"/>
    </source>
</evidence>
<dbReference type="EMBL" id="JAUESC010000384">
    <property type="protein sequence ID" value="KAK0582006.1"/>
    <property type="molecule type" value="Genomic_DNA"/>
</dbReference>
<keyword evidence="4" id="KW-1185">Reference proteome</keyword>
<protein>
    <submittedName>
        <fullName evidence="3">Uncharacterized protein</fullName>
    </submittedName>
</protein>
<dbReference type="AlphaFoldDB" id="A0AA39RWS7"/>
<feature type="compositionally biased region" description="Low complexity" evidence="1">
    <location>
        <begin position="133"/>
        <end position="160"/>
    </location>
</feature>
<accession>A0AA39RWS7</accession>
<feature type="compositionally biased region" description="Low complexity" evidence="1">
    <location>
        <begin position="168"/>
        <end position="207"/>
    </location>
</feature>
<evidence type="ECO:0000313" key="3">
    <source>
        <dbReference type="EMBL" id="KAK0582006.1"/>
    </source>
</evidence>
<dbReference type="PANTHER" id="PTHR33975">
    <property type="entry name" value="MYELIN-ASSOCIATED OLIGODENDROCYTE BASIC PROTEIN"/>
    <property type="match status" value="1"/>
</dbReference>
<organism evidence="3 4">
    <name type="scientific">Acer saccharum</name>
    <name type="common">Sugar maple</name>
    <dbReference type="NCBI Taxonomy" id="4024"/>
    <lineage>
        <taxon>Eukaryota</taxon>
        <taxon>Viridiplantae</taxon>
        <taxon>Streptophyta</taxon>
        <taxon>Embryophyta</taxon>
        <taxon>Tracheophyta</taxon>
        <taxon>Spermatophyta</taxon>
        <taxon>Magnoliopsida</taxon>
        <taxon>eudicotyledons</taxon>
        <taxon>Gunneridae</taxon>
        <taxon>Pentapetalae</taxon>
        <taxon>rosids</taxon>
        <taxon>malvids</taxon>
        <taxon>Sapindales</taxon>
        <taxon>Sapindaceae</taxon>
        <taxon>Hippocastanoideae</taxon>
        <taxon>Acereae</taxon>
        <taxon>Acer</taxon>
    </lineage>
</organism>
<keyword evidence="2" id="KW-0472">Membrane</keyword>
<keyword evidence="2" id="KW-1133">Transmembrane helix</keyword>
<feature type="transmembrane region" description="Helical" evidence="2">
    <location>
        <begin position="307"/>
        <end position="328"/>
    </location>
</feature>
<name>A0AA39RWS7_ACESA</name>
<keyword evidence="2" id="KW-0812">Transmembrane</keyword>
<comment type="caution">
    <text evidence="3">The sequence shown here is derived from an EMBL/GenBank/DDBJ whole genome shotgun (WGS) entry which is preliminary data.</text>
</comment>
<reference evidence="3" key="2">
    <citation type="submission" date="2023-06" db="EMBL/GenBank/DDBJ databases">
        <authorList>
            <person name="Swenson N.G."/>
            <person name="Wegrzyn J.L."/>
            <person name="Mcevoy S.L."/>
        </authorList>
    </citation>
    <scope>NUCLEOTIDE SEQUENCE</scope>
    <source>
        <strain evidence="3">NS2018</strain>
        <tissue evidence="3">Leaf</tissue>
    </source>
</reference>
<dbReference type="GO" id="GO:0009507">
    <property type="term" value="C:chloroplast"/>
    <property type="evidence" value="ECO:0007669"/>
    <property type="project" value="TreeGrafter"/>
</dbReference>
<dbReference type="PANTHER" id="PTHR33975:SF2">
    <property type="entry name" value="MYELIN-ASSOCIATED OLIGODENDROCYTE BASIC PROTEIN"/>
    <property type="match status" value="1"/>
</dbReference>
<proteinExistence type="predicted"/>
<feature type="region of interest" description="Disordered" evidence="1">
    <location>
        <begin position="133"/>
        <end position="294"/>
    </location>
</feature>
<dbReference type="InterPro" id="IPR053023">
    <property type="entry name" value="FLAP_modulator"/>
</dbReference>
<sequence>MATTSLLKANQLLFSSRRQNFHENPCFIRSTKLVINRRFHGFKAKSFLDSTPSASNTGKNKTAAFPFKFEAKTTSTGSVSKGNNFYDEVVFSTILKTLKWLKVPAVVILLLFVSMYGRDPALAARSGGAMGGSSFSSSSSSSPKSSSSSSSSRSSSSRSGSGSGSGSGSSSSSYRSSSGSSSGSGSGSSSSSYRSSSGSSSGSSRSGGVMGGHSFSSSSSSKPSSSSSSSSLSPSSSSSSSNDYHSYISSSTETRPYSPDWYSSSSYHTSSSSSPSATATDKMMTKPKVQERAQVQRELSKEEIQEIWHALINVVIILLALIVLYVMLSISVNKFNNWREALENRTRVIKLQVKVNESMEEAEEYFKKLSIDEREKYDKETLINLDNVKSDSISDQKDNNMSRDRDTYMVVTILVAAKGKAALNFPNRIASKEDLKEAFKELQIISKSAEVQAVNVVWTPQDENEVMSREELYQVYPTLLKIGGDS</sequence>
<dbReference type="Pfam" id="PF07466">
    <property type="entry name" value="DUF1517"/>
    <property type="match status" value="1"/>
</dbReference>